<evidence type="ECO:0000313" key="11">
    <source>
        <dbReference type="Proteomes" id="UP000035682"/>
    </source>
</evidence>
<dbReference type="PANTHER" id="PTHR46179:SF13">
    <property type="entry name" value="C2H2-TYPE DOMAIN-CONTAINING PROTEIN"/>
    <property type="match status" value="1"/>
</dbReference>
<dbReference type="PANTHER" id="PTHR46179">
    <property type="entry name" value="ZINC FINGER PROTEIN"/>
    <property type="match status" value="1"/>
</dbReference>
<dbReference type="WormBase" id="SRAE_2000190100">
    <property type="protein sequence ID" value="SRP01808"/>
    <property type="gene ID" value="WBGene00262108"/>
</dbReference>
<keyword evidence="7" id="KW-0539">Nucleus</keyword>
<gene>
    <name evidence="10 12 13" type="ORF">SRAE_2000190100</name>
</gene>
<evidence type="ECO:0000313" key="13">
    <source>
        <dbReference type="WormBase" id="SRAE_2000190100"/>
    </source>
</evidence>
<dbReference type="GO" id="GO:0008270">
    <property type="term" value="F:zinc ion binding"/>
    <property type="evidence" value="ECO:0007669"/>
    <property type="project" value="UniProtKB-KW"/>
</dbReference>
<dbReference type="PROSITE" id="PS00028">
    <property type="entry name" value="ZINC_FINGER_C2H2_1"/>
    <property type="match status" value="3"/>
</dbReference>
<dbReference type="GO" id="GO:0005634">
    <property type="term" value="C:nucleus"/>
    <property type="evidence" value="ECO:0007669"/>
    <property type="project" value="UniProtKB-SubCell"/>
</dbReference>
<dbReference type="GO" id="GO:0006357">
    <property type="term" value="P:regulation of transcription by RNA polymerase II"/>
    <property type="evidence" value="ECO:0007669"/>
    <property type="project" value="TreeGrafter"/>
</dbReference>
<dbReference type="GeneID" id="36379602"/>
<name>A0A090LBX5_STRRB</name>
<dbReference type="Gene3D" id="3.30.160.60">
    <property type="entry name" value="Classic Zinc Finger"/>
    <property type="match status" value="1"/>
</dbReference>
<keyword evidence="4" id="KW-0862">Zinc</keyword>
<evidence type="ECO:0000256" key="7">
    <source>
        <dbReference type="ARBA" id="ARBA00023242"/>
    </source>
</evidence>
<evidence type="ECO:0000256" key="2">
    <source>
        <dbReference type="ARBA" id="ARBA00022723"/>
    </source>
</evidence>
<protein>
    <submittedName>
        <fullName evidence="10 12">Zinc finger, C2H2 domain and Zinc finger, C2H2-like domain-containing protein</fullName>
    </submittedName>
</protein>
<dbReference type="PROSITE" id="PS50157">
    <property type="entry name" value="ZINC_FINGER_C2H2_2"/>
    <property type="match status" value="1"/>
</dbReference>
<keyword evidence="2" id="KW-0479">Metal-binding</keyword>
<evidence type="ECO:0000256" key="4">
    <source>
        <dbReference type="ARBA" id="ARBA00022833"/>
    </source>
</evidence>
<evidence type="ECO:0000256" key="1">
    <source>
        <dbReference type="ARBA" id="ARBA00004123"/>
    </source>
</evidence>
<dbReference type="InterPro" id="IPR013087">
    <property type="entry name" value="Znf_C2H2_type"/>
</dbReference>
<dbReference type="CTD" id="36379602"/>
<sequence length="568" mass="67246">MDELNCTLCNKESLTKRQAVKHIFKDHLNYIPWICSKCNFKAYTITDKHVHENETIHTMIESEKYSSNFRIFSIIYCDMRYIKKFGEENLDRCRILRPSVEMAVNNIICNGDTVSKNIDDSKNSCNIINEKNFDNTENSRLLLTDENVVQKNYNVPKLLEDRNFNNVNRSFFDDKEFTTPKDDKINNSFSKLSIDLDISSRRSSNKTKEINEISILSTKNIDNSRKRDRTSVSTTESQEILGNKRKARERITFEKDNFDDSSCVDIYEKPNKRLRCSYDVLKPTLSTNKYLLEYAFILDRDEISNLLSLSNITNCKLCRREIRNEYDVLQHIQLYHNNHQEFESPILSCAIKRCEKGFDDIYELRKHFRIYHSGLKFVNNIDVNEKRRDKCVYVNISANNLLKYEQLFIDCFPNLIYAYCGKPIENRGNVQLFLSYSSEKCDYLNSEYFYKKAEGKSHIECGICNKKIPVERYLIRHVMESHMDRNNKKYNILACQECKEPKYYDISDLEQHWQRVHSKIGPFFNNYHIEFDKIPMQYTCVASTMSKDDLKAYEIVFEQAYPSLKIEL</sequence>
<evidence type="ECO:0000259" key="9">
    <source>
        <dbReference type="PROSITE" id="PS50157"/>
    </source>
</evidence>
<proteinExistence type="predicted"/>
<dbReference type="InterPro" id="IPR051061">
    <property type="entry name" value="Zinc_finger_trans_reg"/>
</dbReference>
<dbReference type="SMART" id="SM00355">
    <property type="entry name" value="ZnF_C2H2"/>
    <property type="match status" value="6"/>
</dbReference>
<dbReference type="WBParaSite" id="SRAE_2000190100.1">
    <property type="protein sequence ID" value="SRAE_2000190100.1"/>
    <property type="gene ID" value="WBGene00262108"/>
</dbReference>
<evidence type="ECO:0000256" key="8">
    <source>
        <dbReference type="PROSITE-ProRule" id="PRU00042"/>
    </source>
</evidence>
<feature type="domain" description="C2H2-type" evidence="9">
    <location>
        <begin position="347"/>
        <end position="377"/>
    </location>
</feature>
<dbReference type="EMBL" id="LN609529">
    <property type="protein sequence ID" value="CEF67237.1"/>
    <property type="molecule type" value="Genomic_DNA"/>
</dbReference>
<reference evidence="10 11" key="1">
    <citation type="submission" date="2014-09" db="EMBL/GenBank/DDBJ databases">
        <authorList>
            <person name="Martin A.A."/>
        </authorList>
    </citation>
    <scope>NUCLEOTIDE SEQUENCE</scope>
    <source>
        <strain evidence="11">ED321</strain>
        <strain evidence="10">ED321 Heterogonic</strain>
    </source>
</reference>
<keyword evidence="6" id="KW-0804">Transcription</keyword>
<reference evidence="12" key="2">
    <citation type="submission" date="2020-12" db="UniProtKB">
        <authorList>
            <consortium name="WormBaseParasite"/>
        </authorList>
    </citation>
    <scope>IDENTIFICATION</scope>
</reference>
<keyword evidence="3 8" id="KW-0863">Zinc-finger</keyword>
<evidence type="ECO:0000313" key="10">
    <source>
        <dbReference type="EMBL" id="CEF67237.1"/>
    </source>
</evidence>
<dbReference type="AlphaFoldDB" id="A0A090LBX5"/>
<keyword evidence="5" id="KW-0805">Transcription regulation</keyword>
<evidence type="ECO:0000313" key="12">
    <source>
        <dbReference type="WBParaSite" id="SRAE_2000190100.1"/>
    </source>
</evidence>
<organism evidence="10">
    <name type="scientific">Strongyloides ratti</name>
    <name type="common">Parasitic roundworm</name>
    <dbReference type="NCBI Taxonomy" id="34506"/>
    <lineage>
        <taxon>Eukaryota</taxon>
        <taxon>Metazoa</taxon>
        <taxon>Ecdysozoa</taxon>
        <taxon>Nematoda</taxon>
        <taxon>Chromadorea</taxon>
        <taxon>Rhabditida</taxon>
        <taxon>Tylenchina</taxon>
        <taxon>Panagrolaimomorpha</taxon>
        <taxon>Strongyloidoidea</taxon>
        <taxon>Strongyloididae</taxon>
        <taxon>Strongyloides</taxon>
    </lineage>
</organism>
<evidence type="ECO:0000256" key="5">
    <source>
        <dbReference type="ARBA" id="ARBA00023015"/>
    </source>
</evidence>
<evidence type="ECO:0000256" key="3">
    <source>
        <dbReference type="ARBA" id="ARBA00022771"/>
    </source>
</evidence>
<dbReference type="Proteomes" id="UP000035682">
    <property type="component" value="Unplaced"/>
</dbReference>
<evidence type="ECO:0000256" key="6">
    <source>
        <dbReference type="ARBA" id="ARBA00023163"/>
    </source>
</evidence>
<comment type="subcellular location">
    <subcellularLocation>
        <location evidence="1">Nucleus</location>
    </subcellularLocation>
</comment>
<dbReference type="RefSeq" id="XP_024506437.1">
    <property type="nucleotide sequence ID" value="XM_024652907.1"/>
</dbReference>
<accession>A0A090LBX5</accession>
<keyword evidence="11" id="KW-1185">Reference proteome</keyword>